<evidence type="ECO:0000313" key="14">
    <source>
        <dbReference type="Proteomes" id="UP000316196"/>
    </source>
</evidence>
<name>A0A542ZD38_9ACTN</name>
<gene>
    <name evidence="11" type="primary">tmk</name>
    <name evidence="13" type="ORF">FB460_2024</name>
</gene>
<keyword evidence="5 11" id="KW-0545">Nucleotide biosynthesis</keyword>
<dbReference type="PANTHER" id="PTHR10344">
    <property type="entry name" value="THYMIDYLATE KINASE"/>
    <property type="match status" value="1"/>
</dbReference>
<protein>
    <recommendedName>
        <fullName evidence="3 11">Thymidylate kinase</fullName>
        <ecNumber evidence="2 11">2.7.4.9</ecNumber>
    </recommendedName>
    <alternativeName>
        <fullName evidence="11">dTMP kinase</fullName>
    </alternativeName>
</protein>
<dbReference type="Gene3D" id="3.40.50.300">
    <property type="entry name" value="P-loop containing nucleotide triphosphate hydrolases"/>
    <property type="match status" value="1"/>
</dbReference>
<evidence type="ECO:0000256" key="7">
    <source>
        <dbReference type="ARBA" id="ARBA00022777"/>
    </source>
</evidence>
<proteinExistence type="inferred from homology"/>
<comment type="caution">
    <text evidence="13">The sequence shown here is derived from an EMBL/GenBank/DDBJ whole genome shotgun (WGS) entry which is preliminary data.</text>
</comment>
<evidence type="ECO:0000259" key="12">
    <source>
        <dbReference type="Pfam" id="PF02223"/>
    </source>
</evidence>
<comment type="catalytic activity">
    <reaction evidence="9 11">
        <text>dTMP + ATP = dTDP + ADP</text>
        <dbReference type="Rhea" id="RHEA:13517"/>
        <dbReference type="ChEBI" id="CHEBI:30616"/>
        <dbReference type="ChEBI" id="CHEBI:58369"/>
        <dbReference type="ChEBI" id="CHEBI:63528"/>
        <dbReference type="ChEBI" id="CHEBI:456216"/>
        <dbReference type="EC" id="2.7.4.9"/>
    </reaction>
</comment>
<sequence>MFVVFEGGDGAGKTTQSRLLAEWLEEQGRTVVRTRQPGGTALGTKVRELVLDPSTGDVDPRAEALLYSADKAQHVAEVIRPALAAGADVVCDRYVDSMIAYQGAGRVLDPAEITKLARWATGGLCPDLTVLLDVDPDDALAAKDLGDRLESAGESFHHRVREGFLALAEEDPGRHLVVPARGARDEIAARVRDAVTRLREKPGG</sequence>
<feature type="domain" description="Thymidylate kinase-like" evidence="12">
    <location>
        <begin position="5"/>
        <end position="186"/>
    </location>
</feature>
<dbReference type="SUPFAM" id="SSF52540">
    <property type="entry name" value="P-loop containing nucleoside triphosphate hydrolases"/>
    <property type="match status" value="1"/>
</dbReference>
<dbReference type="NCBIfam" id="TIGR00041">
    <property type="entry name" value="DTMP_kinase"/>
    <property type="match status" value="1"/>
</dbReference>
<evidence type="ECO:0000256" key="4">
    <source>
        <dbReference type="ARBA" id="ARBA00022679"/>
    </source>
</evidence>
<dbReference type="GO" id="GO:0006235">
    <property type="term" value="P:dTTP biosynthetic process"/>
    <property type="evidence" value="ECO:0007669"/>
    <property type="project" value="UniProtKB-UniRule"/>
</dbReference>
<feature type="binding site" evidence="11">
    <location>
        <begin position="7"/>
        <end position="14"/>
    </location>
    <ligand>
        <name>ATP</name>
        <dbReference type="ChEBI" id="CHEBI:30616"/>
    </ligand>
</feature>
<evidence type="ECO:0000256" key="2">
    <source>
        <dbReference type="ARBA" id="ARBA00012980"/>
    </source>
</evidence>
<organism evidence="13 14">
    <name type="scientific">Propioniferax innocua</name>
    <dbReference type="NCBI Taxonomy" id="1753"/>
    <lineage>
        <taxon>Bacteria</taxon>
        <taxon>Bacillati</taxon>
        <taxon>Actinomycetota</taxon>
        <taxon>Actinomycetes</taxon>
        <taxon>Propionibacteriales</taxon>
        <taxon>Propionibacteriaceae</taxon>
        <taxon>Propioniferax</taxon>
    </lineage>
</organism>
<dbReference type="EMBL" id="VFOR01000002">
    <property type="protein sequence ID" value="TQL58170.1"/>
    <property type="molecule type" value="Genomic_DNA"/>
</dbReference>
<dbReference type="PANTHER" id="PTHR10344:SF4">
    <property type="entry name" value="UMP-CMP KINASE 2, MITOCHONDRIAL"/>
    <property type="match status" value="1"/>
</dbReference>
<keyword evidence="6 11" id="KW-0547">Nucleotide-binding</keyword>
<evidence type="ECO:0000256" key="11">
    <source>
        <dbReference type="HAMAP-Rule" id="MF_00165"/>
    </source>
</evidence>
<dbReference type="AlphaFoldDB" id="A0A542ZD38"/>
<comment type="function">
    <text evidence="10 11">Phosphorylation of dTMP to form dTDP in both de novo and salvage pathways of dTTP synthesis.</text>
</comment>
<dbReference type="GO" id="GO:0004798">
    <property type="term" value="F:dTMP kinase activity"/>
    <property type="evidence" value="ECO:0007669"/>
    <property type="project" value="UniProtKB-UniRule"/>
</dbReference>
<dbReference type="GO" id="GO:0006227">
    <property type="term" value="P:dUDP biosynthetic process"/>
    <property type="evidence" value="ECO:0007669"/>
    <property type="project" value="TreeGrafter"/>
</dbReference>
<comment type="similarity">
    <text evidence="1 11">Belongs to the thymidylate kinase family.</text>
</comment>
<evidence type="ECO:0000256" key="10">
    <source>
        <dbReference type="ARBA" id="ARBA00057735"/>
    </source>
</evidence>
<keyword evidence="8 11" id="KW-0067">ATP-binding</keyword>
<evidence type="ECO:0000256" key="9">
    <source>
        <dbReference type="ARBA" id="ARBA00048743"/>
    </source>
</evidence>
<dbReference type="GO" id="GO:0006233">
    <property type="term" value="P:dTDP biosynthetic process"/>
    <property type="evidence" value="ECO:0007669"/>
    <property type="project" value="InterPro"/>
</dbReference>
<dbReference type="Proteomes" id="UP000316196">
    <property type="component" value="Unassembled WGS sequence"/>
</dbReference>
<dbReference type="GO" id="GO:0005524">
    <property type="term" value="F:ATP binding"/>
    <property type="evidence" value="ECO:0007669"/>
    <property type="project" value="UniProtKB-UniRule"/>
</dbReference>
<evidence type="ECO:0000313" key="13">
    <source>
        <dbReference type="EMBL" id="TQL58170.1"/>
    </source>
</evidence>
<dbReference type="FunFam" id="3.40.50.300:FF:000225">
    <property type="entry name" value="Thymidylate kinase"/>
    <property type="match status" value="1"/>
</dbReference>
<evidence type="ECO:0000256" key="3">
    <source>
        <dbReference type="ARBA" id="ARBA00017144"/>
    </source>
</evidence>
<evidence type="ECO:0000256" key="6">
    <source>
        <dbReference type="ARBA" id="ARBA00022741"/>
    </source>
</evidence>
<evidence type="ECO:0000256" key="8">
    <source>
        <dbReference type="ARBA" id="ARBA00022840"/>
    </source>
</evidence>
<dbReference type="CDD" id="cd01672">
    <property type="entry name" value="TMPK"/>
    <property type="match status" value="1"/>
</dbReference>
<evidence type="ECO:0000256" key="1">
    <source>
        <dbReference type="ARBA" id="ARBA00009776"/>
    </source>
</evidence>
<dbReference type="Pfam" id="PF02223">
    <property type="entry name" value="Thymidylate_kin"/>
    <property type="match status" value="1"/>
</dbReference>
<dbReference type="HAMAP" id="MF_00165">
    <property type="entry name" value="Thymidylate_kinase"/>
    <property type="match status" value="1"/>
</dbReference>
<dbReference type="EC" id="2.7.4.9" evidence="2 11"/>
<reference evidence="13 14" key="1">
    <citation type="submission" date="2019-06" db="EMBL/GenBank/DDBJ databases">
        <title>Sequencing the genomes of 1000 actinobacteria strains.</title>
        <authorList>
            <person name="Klenk H.-P."/>
        </authorList>
    </citation>
    <scope>NUCLEOTIDE SEQUENCE [LARGE SCALE GENOMIC DNA]</scope>
    <source>
        <strain evidence="13 14">DSM 8251</strain>
    </source>
</reference>
<keyword evidence="14" id="KW-1185">Reference proteome</keyword>
<keyword evidence="4 11" id="KW-0808">Transferase</keyword>
<dbReference type="OrthoDB" id="9774907at2"/>
<dbReference type="InterPro" id="IPR027417">
    <property type="entry name" value="P-loop_NTPase"/>
</dbReference>
<dbReference type="InterPro" id="IPR039430">
    <property type="entry name" value="Thymidylate_kin-like_dom"/>
</dbReference>
<evidence type="ECO:0000256" key="5">
    <source>
        <dbReference type="ARBA" id="ARBA00022727"/>
    </source>
</evidence>
<keyword evidence="7 11" id="KW-0418">Kinase</keyword>
<dbReference type="RefSeq" id="WP_142093988.1">
    <property type="nucleotide sequence ID" value="NZ_BAAAMD010000002.1"/>
</dbReference>
<accession>A0A542ZD38</accession>
<dbReference type="GO" id="GO:0005829">
    <property type="term" value="C:cytosol"/>
    <property type="evidence" value="ECO:0007669"/>
    <property type="project" value="TreeGrafter"/>
</dbReference>
<dbReference type="InterPro" id="IPR018094">
    <property type="entry name" value="Thymidylate_kinase"/>
</dbReference>